<name>A0A7X9X9S6_9BACT</name>
<accession>A0A7X9X9S6</accession>
<dbReference type="EMBL" id="JABANE010000033">
    <property type="protein sequence ID" value="NME69041.1"/>
    <property type="molecule type" value="Genomic_DNA"/>
</dbReference>
<organism evidence="1 2">
    <name type="scientific">Flammeovirga aprica JL-4</name>
    <dbReference type="NCBI Taxonomy" id="694437"/>
    <lineage>
        <taxon>Bacteria</taxon>
        <taxon>Pseudomonadati</taxon>
        <taxon>Bacteroidota</taxon>
        <taxon>Cytophagia</taxon>
        <taxon>Cytophagales</taxon>
        <taxon>Flammeovirgaceae</taxon>
        <taxon>Flammeovirga</taxon>
    </lineage>
</organism>
<dbReference type="Proteomes" id="UP000576082">
    <property type="component" value="Unassembled WGS sequence"/>
</dbReference>
<dbReference type="AlphaFoldDB" id="A0A7X9X9S6"/>
<sequence length="240" mass="28847">MNYQDRIDEVFITQQQMIREGKLDPKKIIYIPIALFAKVENLYHISFPEELKMYYSKIGILEKDCFYKSFDWLLNGRENIVYLPFEYYFTEFFATKIIESYFNLISEAKTELEKYTKTLITYFETGEVDDIFYTSGEVTCDYFDQKEDRFLIHFIDEIYQKYKNERCCLNVMLYLNGNCSGPDGLIVKGDRLGNWEVIEENNWPHVNYNGMEIPYTENIYYKHSGKYIKRLDYNKGINIK</sequence>
<evidence type="ECO:0000313" key="1">
    <source>
        <dbReference type="EMBL" id="NME69041.1"/>
    </source>
</evidence>
<protein>
    <submittedName>
        <fullName evidence="1">Uncharacterized protein</fullName>
    </submittedName>
</protein>
<dbReference type="RefSeq" id="WP_169657328.1">
    <property type="nucleotide sequence ID" value="NZ_JABANE010000033.1"/>
</dbReference>
<proteinExistence type="predicted"/>
<gene>
    <name evidence="1" type="ORF">HHU12_13790</name>
</gene>
<comment type="caution">
    <text evidence="1">The sequence shown here is derived from an EMBL/GenBank/DDBJ whole genome shotgun (WGS) entry which is preliminary data.</text>
</comment>
<keyword evidence="2" id="KW-1185">Reference proteome</keyword>
<evidence type="ECO:0000313" key="2">
    <source>
        <dbReference type="Proteomes" id="UP000576082"/>
    </source>
</evidence>
<reference evidence="1 2" key="1">
    <citation type="submission" date="2020-04" db="EMBL/GenBank/DDBJ databases">
        <title>Flammeovirga sp. SR4, a novel species isolated from seawater.</title>
        <authorList>
            <person name="Wang X."/>
        </authorList>
    </citation>
    <scope>NUCLEOTIDE SEQUENCE [LARGE SCALE GENOMIC DNA]</scope>
    <source>
        <strain evidence="1 2">ATCC 23126</strain>
    </source>
</reference>